<dbReference type="AlphaFoldDB" id="A0A7C1G3F9"/>
<dbReference type="PROSITE" id="PS51257">
    <property type="entry name" value="PROKAR_LIPOPROTEIN"/>
    <property type="match status" value="1"/>
</dbReference>
<gene>
    <name evidence="1" type="ORF">ENP47_09165</name>
</gene>
<sequence>MSIGRWGSLCVLCILAASLAACRTPLALVPSLPESTSTLTVRTRLEQPFYSSADGLAAVELRMNLPSSFGPEERPSLGGGGVLRVFYAPEQDPRYPDTDFYAWPESQGWLGELLPGRLIEQAFLSRYPYLDGITVRVGTYGADVGRGTGRLRTDVSAIVREAPIAGRELAALPGGGAVEVIGSREGWIRVRLPDGRIGYIDRALFAELPPPTRENTGLLVLRLYRAGDGELLREARLDVRTLSDESHVTFRFTPIPDSYRVEYRFTVEAVGSAPGRAVTLWGNPSTGELVYRPSYASVVLAEVSLDSGRWSGVQNTLEVRFPPIRPTRDTYLRFVIEAGERPLVVHWSMVRPPGNLPLSSQDDPGIWGGVVFNARYLDDVPVATLFRAGVGRAVRLFLNDPPLAAVYALILASIALLVGWSWRSRGRRALPS</sequence>
<reference evidence="1" key="1">
    <citation type="journal article" date="2020" name="mSystems">
        <title>Genome- and Community-Level Interaction Insights into Carbon Utilization and Element Cycling Functions of Hydrothermarchaeota in Hydrothermal Sediment.</title>
        <authorList>
            <person name="Zhou Z."/>
            <person name="Liu Y."/>
            <person name="Xu W."/>
            <person name="Pan J."/>
            <person name="Luo Z.H."/>
            <person name="Li M."/>
        </authorList>
    </citation>
    <scope>NUCLEOTIDE SEQUENCE [LARGE SCALE GENOMIC DNA]</scope>
    <source>
        <strain evidence="1">SpSt-222</strain>
    </source>
</reference>
<organism evidence="1">
    <name type="scientific">Thermomicrobium roseum</name>
    <dbReference type="NCBI Taxonomy" id="500"/>
    <lineage>
        <taxon>Bacteria</taxon>
        <taxon>Pseudomonadati</taxon>
        <taxon>Thermomicrobiota</taxon>
        <taxon>Thermomicrobia</taxon>
        <taxon>Thermomicrobiales</taxon>
        <taxon>Thermomicrobiaceae</taxon>
        <taxon>Thermomicrobium</taxon>
    </lineage>
</organism>
<dbReference type="Gene3D" id="2.30.30.40">
    <property type="entry name" value="SH3 Domains"/>
    <property type="match status" value="1"/>
</dbReference>
<dbReference type="EMBL" id="DSJL01000011">
    <property type="protein sequence ID" value="HEF65752.1"/>
    <property type="molecule type" value="Genomic_DNA"/>
</dbReference>
<accession>A0A7C1G3F9</accession>
<comment type="caution">
    <text evidence="1">The sequence shown here is derived from an EMBL/GenBank/DDBJ whole genome shotgun (WGS) entry which is preliminary data.</text>
</comment>
<proteinExistence type="predicted"/>
<protein>
    <submittedName>
        <fullName evidence="1">SH3 domain-containing protein</fullName>
    </submittedName>
</protein>
<name>A0A7C1G3F9_THERO</name>
<evidence type="ECO:0000313" key="1">
    <source>
        <dbReference type="EMBL" id="HEF65752.1"/>
    </source>
</evidence>